<dbReference type="Proteomes" id="UP001362899">
    <property type="component" value="Unassembled WGS sequence"/>
</dbReference>
<evidence type="ECO:0000313" key="23">
    <source>
        <dbReference type="EMBL" id="GMM49596.1"/>
    </source>
</evidence>
<evidence type="ECO:0000256" key="19">
    <source>
        <dbReference type="ARBA" id="ARBA00024663"/>
    </source>
</evidence>
<evidence type="ECO:0000256" key="18">
    <source>
        <dbReference type="ARBA" id="ARBA00023180"/>
    </source>
</evidence>
<feature type="region of interest" description="Disordered" evidence="21">
    <location>
        <begin position="441"/>
        <end position="476"/>
    </location>
</feature>
<evidence type="ECO:0000256" key="17">
    <source>
        <dbReference type="ARBA" id="ARBA00023136"/>
    </source>
</evidence>
<evidence type="ECO:0000256" key="3">
    <source>
        <dbReference type="ARBA" id="ARBA00004343"/>
    </source>
</evidence>
<comment type="caution">
    <text evidence="23">The sequence shown here is derived from an EMBL/GenBank/DDBJ whole genome shotgun (WGS) entry which is preliminary data.</text>
</comment>
<sequence>MRVIDWFLAFISNLSDEGPANWQSNEHAANVLPTPNDYVGSTAFGFALSDVVLPNRKTFSLNMNTRNKLRLNSEDSKDRNLNVKVKQQIIPRYKYKQKFSSEAVLEEWHSRVWSTSEVHADRNSDNWNFDNQLVPDITDKDTMLTFAYLAANAYVPIPHEGDWTDVDDEGHGGWRHDDGYGWDDDGLRGYIFTSNDSKTLIMSIKGTSTTVFEDGGPTVPTDKLNDNLLFSCCCARVSYLWDTVCDCYMGNGQCDERCLEKELYREDRYYRQVLGVFDEAMSLYPNVENVWITGHSLGGALSSLLGRTYGLPVVTFEAPGEHLAVKRLHLPQPPGVVLWDDYVWHFGHNADPIFTGSCSGSSSSCSMKGYAMETVCHSGQVCVYNVKEDLGWHESVVNHRIHIVIDDVLEKYDEPAKCISIMDCTDCSNWEFIDPMDTHSTNALPSLQPTSSISTSTTTSSSLHTSTTHTTTSTTSTTSIVHTKPFLTATESCVEHGWYGNCKEYTTITYTATPDPPTPPLTTTSCVERAWYGACESYTTFTARGIMGELKVPETIL</sequence>
<name>A0AAV5REG1_STABA</name>
<gene>
    <name evidence="23" type="ORF">DASB73_005540</name>
</gene>
<dbReference type="CDD" id="cd00519">
    <property type="entry name" value="Lipase_3"/>
    <property type="match status" value="1"/>
</dbReference>
<comment type="subcellular location">
    <subcellularLocation>
        <location evidence="3">Endosome</location>
        <location evidence="3">Multivesicular body membrane</location>
        <topology evidence="3">Single-pass type II membrane protein</topology>
    </subcellularLocation>
    <subcellularLocation>
        <location evidence="2">Prevacuolar compartment membrane</location>
        <topology evidence="2">Single-pass type II membrane protein</topology>
    </subcellularLocation>
</comment>
<evidence type="ECO:0000259" key="22">
    <source>
        <dbReference type="Pfam" id="PF01764"/>
    </source>
</evidence>
<evidence type="ECO:0000256" key="20">
    <source>
        <dbReference type="ARBA" id="ARBA00029828"/>
    </source>
</evidence>
<keyword evidence="11" id="KW-0378">Hydrolase</keyword>
<evidence type="ECO:0000256" key="1">
    <source>
        <dbReference type="ARBA" id="ARBA00001024"/>
    </source>
</evidence>
<dbReference type="GO" id="GO:0005775">
    <property type="term" value="C:vacuolar lumen"/>
    <property type="evidence" value="ECO:0007669"/>
    <property type="project" value="TreeGrafter"/>
</dbReference>
<dbReference type="GO" id="GO:0034727">
    <property type="term" value="P:piecemeal microautophagy of the nucleus"/>
    <property type="evidence" value="ECO:0007669"/>
    <property type="project" value="TreeGrafter"/>
</dbReference>
<dbReference type="GO" id="GO:0004620">
    <property type="term" value="F:phospholipase activity"/>
    <property type="evidence" value="ECO:0007669"/>
    <property type="project" value="TreeGrafter"/>
</dbReference>
<proteinExistence type="inferred from homology"/>
<dbReference type="InterPro" id="IPR029058">
    <property type="entry name" value="AB_hydrolase_fold"/>
</dbReference>
<evidence type="ECO:0000256" key="13">
    <source>
        <dbReference type="ARBA" id="ARBA00022968"/>
    </source>
</evidence>
<evidence type="ECO:0000256" key="14">
    <source>
        <dbReference type="ARBA" id="ARBA00022989"/>
    </source>
</evidence>
<dbReference type="GO" id="GO:0034496">
    <property type="term" value="P:multivesicular body membrane disassembly"/>
    <property type="evidence" value="ECO:0007669"/>
    <property type="project" value="TreeGrafter"/>
</dbReference>
<dbReference type="GO" id="GO:0032585">
    <property type="term" value="C:multivesicular body membrane"/>
    <property type="evidence" value="ECO:0007669"/>
    <property type="project" value="UniProtKB-SubCell"/>
</dbReference>
<evidence type="ECO:0000256" key="6">
    <source>
        <dbReference type="ARBA" id="ARBA00013279"/>
    </source>
</evidence>
<dbReference type="InterPro" id="IPR050805">
    <property type="entry name" value="ATG15_Lipase"/>
</dbReference>
<dbReference type="SUPFAM" id="SSF53474">
    <property type="entry name" value="alpha/beta-Hydrolases"/>
    <property type="match status" value="1"/>
</dbReference>
<evidence type="ECO:0000256" key="10">
    <source>
        <dbReference type="ARBA" id="ARBA00022753"/>
    </source>
</evidence>
<evidence type="ECO:0000256" key="4">
    <source>
        <dbReference type="ARBA" id="ARBA00010701"/>
    </source>
</evidence>
<evidence type="ECO:0000256" key="5">
    <source>
        <dbReference type="ARBA" id="ARBA00011137"/>
    </source>
</evidence>
<comment type="subunit">
    <text evidence="5">Binds to both phosphatidylinositol (PI) and phosphatidylinositol 3,5-bisphosphate (PIP2).</text>
</comment>
<keyword evidence="12" id="KW-0442">Lipid degradation</keyword>
<dbReference type="AlphaFoldDB" id="A0AAV5REG1"/>
<evidence type="ECO:0000256" key="16">
    <source>
        <dbReference type="ARBA" id="ARBA00023098"/>
    </source>
</evidence>
<dbReference type="Pfam" id="PF01764">
    <property type="entry name" value="Lipase_3"/>
    <property type="match status" value="1"/>
</dbReference>
<evidence type="ECO:0000256" key="21">
    <source>
        <dbReference type="SAM" id="MobiDB-lite"/>
    </source>
</evidence>
<comment type="similarity">
    <text evidence="4">Belongs to the AB hydrolase superfamily. Lipase family.</text>
</comment>
<protein>
    <recommendedName>
        <fullName evidence="7">Putative lipase ATG15</fullName>
        <ecNumber evidence="6">3.1.1.3</ecNumber>
    </recommendedName>
    <alternativeName>
        <fullName evidence="20">Autophagy-related protein 15</fullName>
    </alternativeName>
    <alternativeName>
        <fullName evidence="8">Putative lipase atg15</fullName>
    </alternativeName>
</protein>
<evidence type="ECO:0000256" key="15">
    <source>
        <dbReference type="ARBA" id="ARBA00023006"/>
    </source>
</evidence>
<dbReference type="PANTHER" id="PTHR47175">
    <property type="entry name" value="LIPASE ATG15-RELATED"/>
    <property type="match status" value="1"/>
</dbReference>
<keyword evidence="15" id="KW-0072">Autophagy</keyword>
<reference evidence="23 24" key="1">
    <citation type="journal article" date="2023" name="Elife">
        <title>Identification of key yeast species and microbe-microbe interactions impacting larval growth of Drosophila in the wild.</title>
        <authorList>
            <person name="Mure A."/>
            <person name="Sugiura Y."/>
            <person name="Maeda R."/>
            <person name="Honda K."/>
            <person name="Sakurai N."/>
            <person name="Takahashi Y."/>
            <person name="Watada M."/>
            <person name="Katoh T."/>
            <person name="Gotoh A."/>
            <person name="Gotoh Y."/>
            <person name="Taniguchi I."/>
            <person name="Nakamura K."/>
            <person name="Hayashi T."/>
            <person name="Katayama T."/>
            <person name="Uemura T."/>
            <person name="Hattori Y."/>
        </authorList>
    </citation>
    <scope>NUCLEOTIDE SEQUENCE [LARGE SCALE GENOMIC DNA]</scope>
    <source>
        <strain evidence="23 24">SB-73</strain>
    </source>
</reference>
<evidence type="ECO:0000313" key="24">
    <source>
        <dbReference type="Proteomes" id="UP001362899"/>
    </source>
</evidence>
<dbReference type="InterPro" id="IPR002921">
    <property type="entry name" value="Fungal_lipase-type"/>
</dbReference>
<dbReference type="EC" id="3.1.1.3" evidence="6"/>
<evidence type="ECO:0000256" key="9">
    <source>
        <dbReference type="ARBA" id="ARBA00022692"/>
    </source>
</evidence>
<keyword evidence="10" id="KW-0967">Endosome</keyword>
<evidence type="ECO:0000256" key="11">
    <source>
        <dbReference type="ARBA" id="ARBA00022801"/>
    </source>
</evidence>
<dbReference type="GO" id="GO:0006660">
    <property type="term" value="P:phosphatidylserine catabolic process"/>
    <property type="evidence" value="ECO:0007669"/>
    <property type="project" value="TreeGrafter"/>
</dbReference>
<dbReference type="PANTHER" id="PTHR47175:SF2">
    <property type="entry name" value="LIPASE ATG15-RELATED"/>
    <property type="match status" value="1"/>
</dbReference>
<evidence type="ECO:0000256" key="12">
    <source>
        <dbReference type="ARBA" id="ARBA00022963"/>
    </source>
</evidence>
<keyword evidence="17" id="KW-0472">Membrane</keyword>
<feature type="domain" description="Fungal lipase-type" evidence="22">
    <location>
        <begin position="268"/>
        <end position="305"/>
    </location>
</feature>
<keyword evidence="24" id="KW-1185">Reference proteome</keyword>
<evidence type="ECO:0000256" key="2">
    <source>
        <dbReference type="ARBA" id="ARBA00004270"/>
    </source>
</evidence>
<keyword evidence="13" id="KW-0735">Signal-anchor</keyword>
<dbReference type="EMBL" id="BTGC01000003">
    <property type="protein sequence ID" value="GMM49596.1"/>
    <property type="molecule type" value="Genomic_DNA"/>
</dbReference>
<keyword evidence="9" id="KW-0812">Transmembrane</keyword>
<evidence type="ECO:0000256" key="7">
    <source>
        <dbReference type="ARBA" id="ARBA00018542"/>
    </source>
</evidence>
<feature type="compositionally biased region" description="Low complexity" evidence="21">
    <location>
        <begin position="450"/>
        <end position="476"/>
    </location>
</feature>
<keyword evidence="14" id="KW-1133">Transmembrane helix</keyword>
<comment type="catalytic activity">
    <reaction evidence="1">
        <text>a triacylglycerol + H2O = a diacylglycerol + a fatty acid + H(+)</text>
        <dbReference type="Rhea" id="RHEA:12044"/>
        <dbReference type="ChEBI" id="CHEBI:15377"/>
        <dbReference type="ChEBI" id="CHEBI:15378"/>
        <dbReference type="ChEBI" id="CHEBI:17855"/>
        <dbReference type="ChEBI" id="CHEBI:18035"/>
        <dbReference type="ChEBI" id="CHEBI:28868"/>
        <dbReference type="EC" id="3.1.1.3"/>
    </reaction>
</comment>
<comment type="function">
    <text evidence="19">Lipase which is essential for lysis of subvacuolar cytoplasm to vacuole targeted bodies and intravacuolar autophagic bodies. Involved in the lysis of intravacuolar multivesicular body (MVB) vesicles. The intravacuolar membrane disintegration by ATG15 is critical to life span extension.</text>
</comment>
<dbReference type="GO" id="GO:0004806">
    <property type="term" value="F:triacylglycerol lipase activity"/>
    <property type="evidence" value="ECO:0007669"/>
    <property type="project" value="UniProtKB-EC"/>
</dbReference>
<keyword evidence="18" id="KW-0325">Glycoprotein</keyword>
<accession>A0AAV5REG1</accession>
<keyword evidence="16" id="KW-0443">Lipid metabolism</keyword>
<dbReference type="GO" id="GO:0046461">
    <property type="term" value="P:neutral lipid catabolic process"/>
    <property type="evidence" value="ECO:0007669"/>
    <property type="project" value="TreeGrafter"/>
</dbReference>
<evidence type="ECO:0000256" key="8">
    <source>
        <dbReference type="ARBA" id="ARBA00019241"/>
    </source>
</evidence>
<dbReference type="Gene3D" id="3.40.50.1820">
    <property type="entry name" value="alpha/beta hydrolase"/>
    <property type="match status" value="1"/>
</dbReference>
<organism evidence="23 24">
    <name type="scientific">Starmerella bacillaris</name>
    <name type="common">Yeast</name>
    <name type="synonym">Candida zemplinina</name>
    <dbReference type="NCBI Taxonomy" id="1247836"/>
    <lineage>
        <taxon>Eukaryota</taxon>
        <taxon>Fungi</taxon>
        <taxon>Dikarya</taxon>
        <taxon>Ascomycota</taxon>
        <taxon>Saccharomycotina</taxon>
        <taxon>Dipodascomycetes</taxon>
        <taxon>Dipodascales</taxon>
        <taxon>Trichomonascaceae</taxon>
        <taxon>Starmerella</taxon>
    </lineage>
</organism>